<dbReference type="InterPro" id="IPR027443">
    <property type="entry name" value="IPNS-like_sf"/>
</dbReference>
<protein>
    <recommendedName>
        <fullName evidence="5">Aspartyl beta-hydroxylase</fullName>
    </recommendedName>
</protein>
<evidence type="ECO:0000259" key="1">
    <source>
        <dbReference type="Pfam" id="PF05118"/>
    </source>
</evidence>
<evidence type="ECO:0000313" key="3">
    <source>
        <dbReference type="EMBL" id="MDP9869255.1"/>
    </source>
</evidence>
<dbReference type="InterPro" id="IPR008035">
    <property type="entry name" value="Pro_3_hydrox_C"/>
</dbReference>
<dbReference type="Pfam" id="PF05373">
    <property type="entry name" value="Pro_3_hydrox_C"/>
    <property type="match status" value="1"/>
</dbReference>
<gene>
    <name evidence="3" type="ORF">J2S55_008521</name>
</gene>
<feature type="domain" description="Aspartyl/asparaginy/proline hydroxylase" evidence="1">
    <location>
        <begin position="50"/>
        <end position="175"/>
    </location>
</feature>
<dbReference type="SUPFAM" id="SSF51197">
    <property type="entry name" value="Clavaminate synthase-like"/>
    <property type="match status" value="1"/>
</dbReference>
<evidence type="ECO:0008006" key="5">
    <source>
        <dbReference type="Google" id="ProtNLM"/>
    </source>
</evidence>
<evidence type="ECO:0000259" key="2">
    <source>
        <dbReference type="Pfam" id="PF05373"/>
    </source>
</evidence>
<keyword evidence="4" id="KW-1185">Reference proteome</keyword>
<dbReference type="Gene3D" id="1.10.1720.10">
    <property type="entry name" value="L-proline 3-hydroxylase, C-terminal domain"/>
    <property type="match status" value="1"/>
</dbReference>
<dbReference type="Proteomes" id="UP001230426">
    <property type="component" value="Unassembled WGS sequence"/>
</dbReference>
<dbReference type="Pfam" id="PF05118">
    <property type="entry name" value="Asp_Arg_Hydrox"/>
    <property type="match status" value="1"/>
</dbReference>
<dbReference type="Gene3D" id="2.60.120.330">
    <property type="entry name" value="B-lactam Antibiotic, Isopenicillin N Synthase, Chain"/>
    <property type="match status" value="1"/>
</dbReference>
<feature type="domain" description="L-proline 3-hydroxylase C-terminal" evidence="2">
    <location>
        <begin position="185"/>
        <end position="282"/>
    </location>
</feature>
<evidence type="ECO:0000313" key="4">
    <source>
        <dbReference type="Proteomes" id="UP001230426"/>
    </source>
</evidence>
<sequence length="289" mass="33159">MASTILGRIPFDDERIAKDIARLASMPIPQEPYRVFTTGTWLNINLWNASGDHADGFWYGHEQRPGRPTPLLDEVPHLHEVLTTWFNPDRLTMVRGRNVVEFSIIPHRDFIEAGEVEQFFRVIILLEDNEHSVNSDEDMVFHMRAGEVWFLDAAQVHAAMNMSSRSRWSLCLDFAAGPGFQPADIFARPEFYDPSLRPTLVERKPAAPDLPERLRALSTVVSRHNIKDIAFLLGRIHLTEEVPIGASWDWLIDITRQSGDAELIDIAERAKKFFVLSREVNEDFTFLPR</sequence>
<dbReference type="InterPro" id="IPR037037">
    <property type="entry name" value="Pro_3_hydrox_C_sf"/>
</dbReference>
<organism evidence="3 4">
    <name type="scientific">Streptosporangium brasiliense</name>
    <dbReference type="NCBI Taxonomy" id="47480"/>
    <lineage>
        <taxon>Bacteria</taxon>
        <taxon>Bacillati</taxon>
        <taxon>Actinomycetota</taxon>
        <taxon>Actinomycetes</taxon>
        <taxon>Streptosporangiales</taxon>
        <taxon>Streptosporangiaceae</taxon>
        <taxon>Streptosporangium</taxon>
    </lineage>
</organism>
<name>A0ABT9RLT3_9ACTN</name>
<comment type="caution">
    <text evidence="3">The sequence shown here is derived from an EMBL/GenBank/DDBJ whole genome shotgun (WGS) entry which is preliminary data.</text>
</comment>
<dbReference type="EMBL" id="JAUSRB010000002">
    <property type="protein sequence ID" value="MDP9869255.1"/>
    <property type="molecule type" value="Genomic_DNA"/>
</dbReference>
<dbReference type="InterPro" id="IPR007803">
    <property type="entry name" value="Asp/Arg/Pro-Hydrxlase"/>
</dbReference>
<reference evidence="3 4" key="1">
    <citation type="submission" date="2023-07" db="EMBL/GenBank/DDBJ databases">
        <title>Sequencing the genomes of 1000 actinobacteria strains.</title>
        <authorList>
            <person name="Klenk H.-P."/>
        </authorList>
    </citation>
    <scope>NUCLEOTIDE SEQUENCE [LARGE SCALE GENOMIC DNA]</scope>
    <source>
        <strain evidence="3 4">DSM 44109</strain>
    </source>
</reference>
<proteinExistence type="predicted"/>
<dbReference type="RefSeq" id="WP_306872951.1">
    <property type="nucleotide sequence ID" value="NZ_JAUSRB010000002.1"/>
</dbReference>
<accession>A0ABT9RLT3</accession>